<evidence type="ECO:0000313" key="1">
    <source>
        <dbReference type="EMBL" id="TCV14067.1"/>
    </source>
</evidence>
<organism evidence="1 2">
    <name type="scientific">Sphingobacterium alimentarium</name>
    <dbReference type="NCBI Taxonomy" id="797292"/>
    <lineage>
        <taxon>Bacteria</taxon>
        <taxon>Pseudomonadati</taxon>
        <taxon>Bacteroidota</taxon>
        <taxon>Sphingobacteriia</taxon>
        <taxon>Sphingobacteriales</taxon>
        <taxon>Sphingobacteriaceae</taxon>
        <taxon>Sphingobacterium</taxon>
    </lineage>
</organism>
<dbReference type="Gene3D" id="2.60.40.2340">
    <property type="match status" value="1"/>
</dbReference>
<dbReference type="PROSITE" id="PS51257">
    <property type="entry name" value="PROKAR_LIPOPROTEIN"/>
    <property type="match status" value="1"/>
</dbReference>
<evidence type="ECO:0000313" key="2">
    <source>
        <dbReference type="Proteomes" id="UP000295197"/>
    </source>
</evidence>
<proteinExistence type="predicted"/>
<sequence>MKLKRTIGQFFLGLVGMATMVSCSEDFPGNIESDKFTDLKSIKIVNAGASGTEVLEGNIDENTKTITFPRLDTLSDFSNIKFEAITSEGAQLEKDVVAIPYESGKTQTDIYLKVTNLPRFKEYRAVIRFKVPIYGANFDAPAVYDFSKNDLGNDIYPSFVTANTRGSGFDGKHVLVIERGGLGPHLLEVEKLKNNVTTPIPLNMTGVIGGTLTINMGAQVHGHSYIANLSGGAASPLKIYHWASPSQTPDVVIDINVATLADAGPRHGDTFSINLDKNGNGYAFFMSATGKIIRIKIENFKTGSEPTVLAPRINYEQWGHFSQIGTTESYILSGHSQPLSLVNNAGSISYTVKAGSLPGSFSDVKIFTFNGHRYMLGITVPRNSATSGATLYMYNITSGENIVDALTALEQTAENGKVAPHEFSYNLVTALSGSPGTQAGYYIEKDATGKDEKLLIYGATTQGGFAVIEFGRGVAED</sequence>
<dbReference type="Pfam" id="PF15416">
    <property type="entry name" value="DUF4623"/>
    <property type="match status" value="1"/>
</dbReference>
<gene>
    <name evidence="1" type="ORF">EDC17_101727</name>
</gene>
<accession>A0A4R3VZ28</accession>
<dbReference type="AlphaFoldDB" id="A0A4R3VZ28"/>
<reference evidence="1 2" key="1">
    <citation type="submission" date="2019-03" db="EMBL/GenBank/DDBJ databases">
        <title>Genomic Encyclopedia of Type Strains, Phase IV (KMG-IV): sequencing the most valuable type-strain genomes for metagenomic binning, comparative biology and taxonomic classification.</title>
        <authorList>
            <person name="Goeker M."/>
        </authorList>
    </citation>
    <scope>NUCLEOTIDE SEQUENCE [LARGE SCALE GENOMIC DNA]</scope>
    <source>
        <strain evidence="1 2">DSM 22362</strain>
    </source>
</reference>
<dbReference type="InterPro" id="IPR027863">
    <property type="entry name" value="DUF4623"/>
</dbReference>
<dbReference type="RefSeq" id="WP_165894383.1">
    <property type="nucleotide sequence ID" value="NZ_SMBZ01000017.1"/>
</dbReference>
<keyword evidence="2" id="KW-1185">Reference proteome</keyword>
<comment type="caution">
    <text evidence="1">The sequence shown here is derived from an EMBL/GenBank/DDBJ whole genome shotgun (WGS) entry which is preliminary data.</text>
</comment>
<protein>
    <submittedName>
        <fullName evidence="1">Uncharacterized protein DUF4623</fullName>
    </submittedName>
</protein>
<dbReference type="EMBL" id="SMBZ01000017">
    <property type="protein sequence ID" value="TCV14067.1"/>
    <property type="molecule type" value="Genomic_DNA"/>
</dbReference>
<dbReference type="Proteomes" id="UP000295197">
    <property type="component" value="Unassembled WGS sequence"/>
</dbReference>
<name>A0A4R3VZ28_9SPHI</name>